<evidence type="ECO:0000256" key="2">
    <source>
        <dbReference type="ARBA" id="ARBA00023172"/>
    </source>
</evidence>
<keyword evidence="5" id="KW-1185">Reference proteome</keyword>
<dbReference type="Proteomes" id="UP000678281">
    <property type="component" value="Unassembled WGS sequence"/>
</dbReference>
<dbReference type="InterPro" id="IPR013762">
    <property type="entry name" value="Integrase-like_cat_sf"/>
</dbReference>
<evidence type="ECO:0000256" key="1">
    <source>
        <dbReference type="ARBA" id="ARBA00023125"/>
    </source>
</evidence>
<comment type="caution">
    <text evidence="4">The sequence shown here is derived from an EMBL/GenBank/DDBJ whole genome shotgun (WGS) entry which is preliminary data.</text>
</comment>
<organism evidence="4 5">
    <name type="scientific">Devosia litorisediminis</name>
    <dbReference type="NCBI Taxonomy" id="2829817"/>
    <lineage>
        <taxon>Bacteria</taxon>
        <taxon>Pseudomonadati</taxon>
        <taxon>Pseudomonadota</taxon>
        <taxon>Alphaproteobacteria</taxon>
        <taxon>Hyphomicrobiales</taxon>
        <taxon>Devosiaceae</taxon>
        <taxon>Devosia</taxon>
    </lineage>
</organism>
<dbReference type="PROSITE" id="PS51898">
    <property type="entry name" value="TYR_RECOMBINASE"/>
    <property type="match status" value="1"/>
</dbReference>
<accession>A0A942E7R6</accession>
<feature type="domain" description="Tyr recombinase" evidence="3">
    <location>
        <begin position="66"/>
        <end position="261"/>
    </location>
</feature>
<dbReference type="GO" id="GO:0015074">
    <property type="term" value="P:DNA integration"/>
    <property type="evidence" value="ECO:0007669"/>
    <property type="project" value="InterPro"/>
</dbReference>
<dbReference type="RefSeq" id="WP_212659440.1">
    <property type="nucleotide sequence ID" value="NZ_JAGXTP010000002.1"/>
</dbReference>
<keyword evidence="1" id="KW-0238">DNA-binding</keyword>
<dbReference type="Pfam" id="PF00589">
    <property type="entry name" value="Phage_integrase"/>
    <property type="match status" value="1"/>
</dbReference>
<dbReference type="Gene3D" id="1.10.150.130">
    <property type="match status" value="1"/>
</dbReference>
<sequence>MPATAEVVAEYIASLIAAGKRGSSAKIHACAIAHLHNSNGYCTPTDSYLVRAVLRGAMRLRGSLVDQKLPVVVADFRIVLQHVPDTLKGRRDRAMLSLCFAGALRRSEVAALRFEDMTLSEQGVTICIRKSKTDVQGRGAYVGVPNGRALEVVSALRDWLDAANITKGAVFRPVYRNRVLARTVEPLLVSRVLKAYLEKAGIDPARYGAHSLRAGFITSAAEAGVSSDRIMDHSRHVDPRHVREYVRRANLFLDHPGGAFL</sequence>
<dbReference type="EMBL" id="JAGXTP010000002">
    <property type="protein sequence ID" value="MBS3849808.1"/>
    <property type="molecule type" value="Genomic_DNA"/>
</dbReference>
<name>A0A942E7R6_9HYPH</name>
<evidence type="ECO:0000313" key="4">
    <source>
        <dbReference type="EMBL" id="MBS3849808.1"/>
    </source>
</evidence>
<keyword evidence="2" id="KW-0233">DNA recombination</keyword>
<dbReference type="GO" id="GO:0006310">
    <property type="term" value="P:DNA recombination"/>
    <property type="evidence" value="ECO:0007669"/>
    <property type="project" value="UniProtKB-KW"/>
</dbReference>
<dbReference type="GO" id="GO:0003677">
    <property type="term" value="F:DNA binding"/>
    <property type="evidence" value="ECO:0007669"/>
    <property type="project" value="UniProtKB-KW"/>
</dbReference>
<dbReference type="SUPFAM" id="SSF56349">
    <property type="entry name" value="DNA breaking-rejoining enzymes"/>
    <property type="match status" value="1"/>
</dbReference>
<dbReference type="AlphaFoldDB" id="A0A942E7R6"/>
<dbReference type="PANTHER" id="PTHR34605:SF3">
    <property type="entry name" value="P CELL-TYPE AGGLUTINATION PROTEIN MAP4-LIKE-RELATED"/>
    <property type="match status" value="1"/>
</dbReference>
<gene>
    <name evidence="4" type="ORF">KD146_13990</name>
</gene>
<dbReference type="CDD" id="cd00799">
    <property type="entry name" value="INT_Cre_C"/>
    <property type="match status" value="1"/>
</dbReference>
<proteinExistence type="predicted"/>
<reference evidence="4" key="1">
    <citation type="submission" date="2021-04" db="EMBL/GenBank/DDBJ databases">
        <title>Devosia litorisediminis sp. nov., isolated from a sand dune.</title>
        <authorList>
            <person name="Park S."/>
            <person name="Yoon J.-H."/>
        </authorList>
    </citation>
    <scope>NUCLEOTIDE SEQUENCE</scope>
    <source>
        <strain evidence="4">BSSL-BM10</strain>
    </source>
</reference>
<evidence type="ECO:0000313" key="5">
    <source>
        <dbReference type="Proteomes" id="UP000678281"/>
    </source>
</evidence>
<evidence type="ECO:0000259" key="3">
    <source>
        <dbReference type="PROSITE" id="PS51898"/>
    </source>
</evidence>
<dbReference type="InterPro" id="IPR010998">
    <property type="entry name" value="Integrase_recombinase_N"/>
</dbReference>
<dbReference type="InterPro" id="IPR002104">
    <property type="entry name" value="Integrase_catalytic"/>
</dbReference>
<dbReference type="PANTHER" id="PTHR34605">
    <property type="entry name" value="PHAGE_INTEGRASE DOMAIN-CONTAINING PROTEIN"/>
    <property type="match status" value="1"/>
</dbReference>
<dbReference type="Gene3D" id="1.10.443.10">
    <property type="entry name" value="Intergrase catalytic core"/>
    <property type="match status" value="1"/>
</dbReference>
<dbReference type="InterPro" id="IPR011010">
    <property type="entry name" value="DNA_brk_join_enz"/>
</dbReference>
<dbReference type="SUPFAM" id="SSF47823">
    <property type="entry name" value="lambda integrase-like, N-terminal domain"/>
    <property type="match status" value="1"/>
</dbReference>
<protein>
    <submittedName>
        <fullName evidence="4">Site-specific integrase</fullName>
    </submittedName>
</protein>
<dbReference type="InterPro" id="IPR052925">
    <property type="entry name" value="Phage_Integrase-like_Recomb"/>
</dbReference>